<keyword evidence="4" id="KW-0963">Cytoplasm</keyword>
<evidence type="ECO:0000256" key="6">
    <source>
        <dbReference type="ARBA" id="ARBA00022803"/>
    </source>
</evidence>
<feature type="region of interest" description="Disordered" evidence="9">
    <location>
        <begin position="24"/>
        <end position="64"/>
    </location>
</feature>
<dbReference type="PANTHER" id="PTHR10130:SF0">
    <property type="entry name" value="GH08708P"/>
    <property type="match status" value="1"/>
</dbReference>
<proteinExistence type="inferred from homology"/>
<gene>
    <name evidence="10" type="ORF">THASP1DRAFT_30790</name>
</gene>
<dbReference type="InterPro" id="IPR013105">
    <property type="entry name" value="TPR_2"/>
</dbReference>
<comment type="similarity">
    <text evidence="3">Belongs to the peroxisomal targeting signal receptor family.</text>
</comment>
<evidence type="ECO:0000313" key="10">
    <source>
        <dbReference type="EMBL" id="RKP07393.1"/>
    </source>
</evidence>
<dbReference type="Pfam" id="PF07719">
    <property type="entry name" value="TPR_2"/>
    <property type="match status" value="1"/>
</dbReference>
<dbReference type="EMBL" id="KZ992726">
    <property type="protein sequence ID" value="RKP07393.1"/>
    <property type="molecule type" value="Genomic_DNA"/>
</dbReference>
<feature type="compositionally biased region" description="Low complexity" evidence="9">
    <location>
        <begin position="348"/>
        <end position="357"/>
    </location>
</feature>
<feature type="compositionally biased region" description="Polar residues" evidence="9">
    <location>
        <begin position="330"/>
        <end position="347"/>
    </location>
</feature>
<dbReference type="GO" id="GO:0005052">
    <property type="term" value="F:peroxisome matrix targeting signal-1 binding"/>
    <property type="evidence" value="ECO:0007669"/>
    <property type="project" value="TreeGrafter"/>
</dbReference>
<comment type="subcellular location">
    <subcellularLocation>
        <location evidence="2">Cytoplasm</location>
    </subcellularLocation>
    <subcellularLocation>
        <location evidence="1">Peroxisome</location>
    </subcellularLocation>
</comment>
<dbReference type="STRING" id="78915.A0A4P9XN78"/>
<dbReference type="PANTHER" id="PTHR10130">
    <property type="entry name" value="PEROXISOMAL TARGETING SIGNAL 1 RECEPTOR PEX5"/>
    <property type="match status" value="1"/>
</dbReference>
<dbReference type="AlphaFoldDB" id="A0A4P9XN78"/>
<name>A0A4P9XN78_9FUNG</name>
<accession>A0A4P9XN78</accession>
<dbReference type="SMART" id="SM00028">
    <property type="entry name" value="TPR"/>
    <property type="match status" value="4"/>
</dbReference>
<dbReference type="GO" id="GO:0005778">
    <property type="term" value="C:peroxisomal membrane"/>
    <property type="evidence" value="ECO:0007669"/>
    <property type="project" value="TreeGrafter"/>
</dbReference>
<dbReference type="Pfam" id="PF13181">
    <property type="entry name" value="TPR_8"/>
    <property type="match status" value="1"/>
</dbReference>
<evidence type="ECO:0000256" key="5">
    <source>
        <dbReference type="ARBA" id="ARBA00022737"/>
    </source>
</evidence>
<dbReference type="InterPro" id="IPR024111">
    <property type="entry name" value="PEX5/PEX5L"/>
</dbReference>
<dbReference type="GO" id="GO:0016560">
    <property type="term" value="P:protein import into peroxisome matrix, docking"/>
    <property type="evidence" value="ECO:0007669"/>
    <property type="project" value="TreeGrafter"/>
</dbReference>
<feature type="repeat" description="TPR" evidence="8">
    <location>
        <begin position="607"/>
        <end position="640"/>
    </location>
</feature>
<keyword evidence="7" id="KW-0576">Peroxisome</keyword>
<evidence type="ECO:0000313" key="11">
    <source>
        <dbReference type="Proteomes" id="UP000271241"/>
    </source>
</evidence>
<feature type="region of interest" description="Disordered" evidence="9">
    <location>
        <begin position="300"/>
        <end position="364"/>
    </location>
</feature>
<dbReference type="InterPro" id="IPR011990">
    <property type="entry name" value="TPR-like_helical_dom_sf"/>
</dbReference>
<dbReference type="Gene3D" id="1.25.40.10">
    <property type="entry name" value="Tetratricopeptide repeat domain"/>
    <property type="match status" value="1"/>
</dbReference>
<evidence type="ECO:0000256" key="2">
    <source>
        <dbReference type="ARBA" id="ARBA00004496"/>
    </source>
</evidence>
<dbReference type="InterPro" id="IPR019734">
    <property type="entry name" value="TPR_rpt"/>
</dbReference>
<evidence type="ECO:0000256" key="7">
    <source>
        <dbReference type="ARBA" id="ARBA00023140"/>
    </source>
</evidence>
<dbReference type="Proteomes" id="UP000271241">
    <property type="component" value="Unassembled WGS sequence"/>
</dbReference>
<sequence>MANVFAGGAECSGGNAMSGLMKQYSRDRSLQQDHTTRGSQRDRGAGSSLFRRGRQAARPGIEANMADEFLRKTASDTRSAAGGAFEFGALGKELDAIPDLGGPPPEALARHPAHAEWAADFAHEERQHALVPGGASAMAHPEWQEFDQAFTAAAGRTEARSMSGWESEFAQFDAQHSLGQASSGAAVDPAMHEQFEKAFEQAGTAWETEFAEQHGDAWASEFTKEQDATTDNMDSRAALAATAGQVVDIVNESDNPKFKQSSFLQFMRKLRDQEVVVEGNKVVEQRPPVGEAASWTAEFAQEQRPGGWASEFAGESSAQAEQRGGWASEFSGTQNDATQGSWSAQFEQQQQQQQQQQTGGPQEHALGDQWAAEFAQQQEHVDAEAPGTLSSEQERLREWTETYRQNIAHLAQEPEDQQWQELAKAWELQAARGDDGLGYEASINAEYDHYPFQMDNPYMRDPAALSAARLPTQYRSLQERIMEHEAVVQLDPTNAEAWHQLGQLQQENERDAAAIAAFRNALSHINDAEAAGDARISLAVAYANENCRSDAYAELERWITEHPVYGRAAGKAPAIPGSDAAFANDRHARVEQAMLRAVQARPDVLDARLQTSLGVLFNLSGEPEKAVDCFRAAVQARPADHMLWNRLGASLANSGHFPEALDAYRHALELRPEYVRVRYNVGITCVNLGQHREAAEHLLTALALQLPNVNGPMNAHSSMPPAVHSTATTDSLWTALRMTMNLLERPDLAARCDERNIGAFQGEFDF</sequence>
<evidence type="ECO:0000256" key="4">
    <source>
        <dbReference type="ARBA" id="ARBA00022490"/>
    </source>
</evidence>
<keyword evidence="11" id="KW-1185">Reference proteome</keyword>
<dbReference type="PROSITE" id="PS50005">
    <property type="entry name" value="TPR"/>
    <property type="match status" value="2"/>
</dbReference>
<reference evidence="11" key="1">
    <citation type="journal article" date="2018" name="Nat. Microbiol.">
        <title>Leveraging single-cell genomics to expand the fungal tree of life.</title>
        <authorList>
            <person name="Ahrendt S.R."/>
            <person name="Quandt C.A."/>
            <person name="Ciobanu D."/>
            <person name="Clum A."/>
            <person name="Salamov A."/>
            <person name="Andreopoulos B."/>
            <person name="Cheng J.F."/>
            <person name="Woyke T."/>
            <person name="Pelin A."/>
            <person name="Henrissat B."/>
            <person name="Reynolds N.K."/>
            <person name="Benny G.L."/>
            <person name="Smith M.E."/>
            <person name="James T.Y."/>
            <person name="Grigoriev I.V."/>
        </authorList>
    </citation>
    <scope>NUCLEOTIDE SEQUENCE [LARGE SCALE GENOMIC DNA]</scope>
    <source>
        <strain evidence="11">RSA 1356</strain>
    </source>
</reference>
<dbReference type="OrthoDB" id="10006023at2759"/>
<organism evidence="10 11">
    <name type="scientific">Thamnocephalis sphaerospora</name>
    <dbReference type="NCBI Taxonomy" id="78915"/>
    <lineage>
        <taxon>Eukaryota</taxon>
        <taxon>Fungi</taxon>
        <taxon>Fungi incertae sedis</taxon>
        <taxon>Zoopagomycota</taxon>
        <taxon>Zoopagomycotina</taxon>
        <taxon>Zoopagomycetes</taxon>
        <taxon>Zoopagales</taxon>
        <taxon>Sigmoideomycetaceae</taxon>
        <taxon>Thamnocephalis</taxon>
    </lineage>
</organism>
<evidence type="ECO:0000256" key="9">
    <source>
        <dbReference type="SAM" id="MobiDB-lite"/>
    </source>
</evidence>
<evidence type="ECO:0000256" key="1">
    <source>
        <dbReference type="ARBA" id="ARBA00004275"/>
    </source>
</evidence>
<protein>
    <submittedName>
        <fullName evidence="10">Uncharacterized protein</fullName>
    </submittedName>
</protein>
<evidence type="ECO:0000256" key="3">
    <source>
        <dbReference type="ARBA" id="ARBA00005348"/>
    </source>
</evidence>
<evidence type="ECO:0000256" key="8">
    <source>
        <dbReference type="PROSITE-ProRule" id="PRU00339"/>
    </source>
</evidence>
<keyword evidence="5" id="KW-0677">Repeat</keyword>
<dbReference type="GO" id="GO:0005829">
    <property type="term" value="C:cytosol"/>
    <property type="evidence" value="ECO:0007669"/>
    <property type="project" value="TreeGrafter"/>
</dbReference>
<feature type="compositionally biased region" description="Basic and acidic residues" evidence="9">
    <location>
        <begin position="24"/>
        <end position="44"/>
    </location>
</feature>
<dbReference type="SUPFAM" id="SSF48452">
    <property type="entry name" value="TPR-like"/>
    <property type="match status" value="1"/>
</dbReference>
<feature type="repeat" description="TPR" evidence="8">
    <location>
        <begin position="641"/>
        <end position="674"/>
    </location>
</feature>
<keyword evidence="6 8" id="KW-0802">TPR repeat</keyword>